<dbReference type="GO" id="GO:0005737">
    <property type="term" value="C:cytoplasm"/>
    <property type="evidence" value="ECO:0007669"/>
    <property type="project" value="TreeGrafter"/>
</dbReference>
<dbReference type="STRING" id="670307.HYPDE_35608"/>
<evidence type="ECO:0000256" key="2">
    <source>
        <dbReference type="ARBA" id="ARBA00022723"/>
    </source>
</evidence>
<dbReference type="PANTHER" id="PTHR12629:SF0">
    <property type="entry name" value="DIPHOSPHOINOSITOL-POLYPHOSPHATE DIPHOSPHATASE"/>
    <property type="match status" value="1"/>
</dbReference>
<evidence type="ECO:0000256" key="3">
    <source>
        <dbReference type="ARBA" id="ARBA00022801"/>
    </source>
</evidence>
<dbReference type="HOGENOM" id="CLU_037162_8_0_5"/>
<name>N0B6Z0_9HYPH</name>
<dbReference type="InterPro" id="IPR047198">
    <property type="entry name" value="DDP-like_NUDIX"/>
</dbReference>
<evidence type="ECO:0000313" key="6">
    <source>
        <dbReference type="EMBL" id="AGK58793.1"/>
    </source>
</evidence>
<keyword evidence="7" id="KW-1185">Reference proteome</keyword>
<dbReference type="EMBL" id="CP005587">
    <property type="protein sequence ID" value="AGK58793.1"/>
    <property type="molecule type" value="Genomic_DNA"/>
</dbReference>
<proteinExistence type="predicted"/>
<dbReference type="Gene3D" id="3.90.79.10">
    <property type="entry name" value="Nucleoside Triphosphate Pyrophosphohydrolase"/>
    <property type="match status" value="1"/>
</dbReference>
<dbReference type="PANTHER" id="PTHR12629">
    <property type="entry name" value="DIPHOSPHOINOSITOL POLYPHOSPHATE PHOSPHOHYDROLASE"/>
    <property type="match status" value="1"/>
</dbReference>
<dbReference type="OrthoDB" id="7066910at2"/>
<feature type="domain" description="Nudix hydrolase" evidence="5">
    <location>
        <begin position="2"/>
        <end position="134"/>
    </location>
</feature>
<organism evidence="6 7">
    <name type="scientific">Hyphomicrobium denitrificans 1NES1</name>
    <dbReference type="NCBI Taxonomy" id="670307"/>
    <lineage>
        <taxon>Bacteria</taxon>
        <taxon>Pseudomonadati</taxon>
        <taxon>Pseudomonadota</taxon>
        <taxon>Alphaproteobacteria</taxon>
        <taxon>Hyphomicrobiales</taxon>
        <taxon>Hyphomicrobiaceae</taxon>
        <taxon>Hyphomicrobium</taxon>
    </lineage>
</organism>
<dbReference type="GO" id="GO:0016462">
    <property type="term" value="F:pyrophosphatase activity"/>
    <property type="evidence" value="ECO:0007669"/>
    <property type="project" value="InterPro"/>
</dbReference>
<evidence type="ECO:0000313" key="7">
    <source>
        <dbReference type="Proteomes" id="UP000005952"/>
    </source>
</evidence>
<dbReference type="RefSeq" id="WP_015598812.1">
    <property type="nucleotide sequence ID" value="NC_021172.1"/>
</dbReference>
<dbReference type="Pfam" id="PF00293">
    <property type="entry name" value="NUDIX"/>
    <property type="match status" value="1"/>
</dbReference>
<protein>
    <submittedName>
        <fullName evidence="6">NUDIX hydrolase</fullName>
    </submittedName>
</protein>
<keyword evidence="3 6" id="KW-0378">Hydrolase</keyword>
<dbReference type="Proteomes" id="UP000005952">
    <property type="component" value="Chromosome"/>
</dbReference>
<dbReference type="InterPro" id="IPR015797">
    <property type="entry name" value="NUDIX_hydrolase-like_dom_sf"/>
</dbReference>
<dbReference type="GO" id="GO:0046872">
    <property type="term" value="F:metal ion binding"/>
    <property type="evidence" value="ECO:0007669"/>
    <property type="project" value="UniProtKB-KW"/>
</dbReference>
<dbReference type="AlphaFoldDB" id="N0B6Z0"/>
<keyword evidence="2" id="KW-0479">Metal-binding</keyword>
<comment type="cofactor">
    <cofactor evidence="1">
        <name>Mg(2+)</name>
        <dbReference type="ChEBI" id="CHEBI:18420"/>
    </cofactor>
</comment>
<gene>
    <name evidence="6" type="ORF">HYPDE_35608</name>
</gene>
<dbReference type="PROSITE" id="PS51462">
    <property type="entry name" value="NUDIX"/>
    <property type="match status" value="1"/>
</dbReference>
<keyword evidence="4" id="KW-0460">Magnesium</keyword>
<dbReference type="InterPro" id="IPR000086">
    <property type="entry name" value="NUDIX_hydrolase_dom"/>
</dbReference>
<sequence length="136" mass="15657">MPSLKQVGALPLRKAPKNTIEVLLVSSRDTGRWVIPKGWPSKRMTDSAAAAREARQEAGVTGKIAKEPYGSYRYRKIEKENVRLIEVTVYLLWVKKEKKQWKEKAQRNRVWFDIETASRKVREPKLRALILALADA</sequence>
<evidence type="ECO:0000256" key="4">
    <source>
        <dbReference type="ARBA" id="ARBA00022842"/>
    </source>
</evidence>
<evidence type="ECO:0000256" key="1">
    <source>
        <dbReference type="ARBA" id="ARBA00001946"/>
    </source>
</evidence>
<reference evidence="6 7" key="1">
    <citation type="journal article" date="2013" name="Genome Announc.">
        <title>Genome sequences for three denitrifying bacterial strains isolated from a uranium- and nitrate-contaminated subsurface environment.</title>
        <authorList>
            <person name="Venkatramanan R."/>
            <person name="Prakash O."/>
            <person name="Woyke T."/>
            <person name="Chain P."/>
            <person name="Goodwin L.A."/>
            <person name="Watson D."/>
            <person name="Brooks S."/>
            <person name="Kostka J.E."/>
            <person name="Green S.J."/>
        </authorList>
    </citation>
    <scope>NUCLEOTIDE SEQUENCE [LARGE SCALE GENOMIC DNA]</scope>
    <source>
        <strain evidence="6 7">1NES1</strain>
    </source>
</reference>
<dbReference type="eggNOG" id="COG0494">
    <property type="taxonomic scope" value="Bacteria"/>
</dbReference>
<dbReference type="CDD" id="cd04666">
    <property type="entry name" value="NUDIX_DIPP2_like_Nudt4"/>
    <property type="match status" value="1"/>
</dbReference>
<accession>N0B6Z0</accession>
<dbReference type="SUPFAM" id="SSF55811">
    <property type="entry name" value="Nudix"/>
    <property type="match status" value="1"/>
</dbReference>
<evidence type="ECO:0000259" key="5">
    <source>
        <dbReference type="PROSITE" id="PS51462"/>
    </source>
</evidence>
<dbReference type="KEGG" id="hdt:HYPDE_35608"/>